<reference evidence="2 3" key="1">
    <citation type="submission" date="2016-10" db="EMBL/GenBank/DDBJ databases">
        <authorList>
            <person name="de Groot N.N."/>
        </authorList>
    </citation>
    <scope>NUCLEOTIDE SEQUENCE [LARGE SCALE GENOMIC DNA]</scope>
    <source>
        <strain evidence="2 3">DSM 27842</strain>
    </source>
</reference>
<dbReference type="Gene3D" id="3.20.20.140">
    <property type="entry name" value="Metal-dependent hydrolases"/>
    <property type="match status" value="1"/>
</dbReference>
<dbReference type="STRING" id="569882.SAMN04490248_104207"/>
<dbReference type="RefSeq" id="WP_175483171.1">
    <property type="nucleotide sequence ID" value="NZ_FODS01000004.1"/>
</dbReference>
<dbReference type="AlphaFoldDB" id="A0A1H8PA80"/>
<proteinExistence type="predicted"/>
<dbReference type="PANTHER" id="PTHR22642">
    <property type="entry name" value="IMIDAZOLONEPROPIONASE"/>
    <property type="match status" value="1"/>
</dbReference>
<sequence>MLKADKIWTDGHFLTLWPEAPEVTAMAEKDGRIIAVGPDSEIETLKGPGTKHIRMHGRFAMPGLIESHTHALWGACRELFEVYVGYTATLDTLLHAAGARTADVESGRWITGGPWRSEMREGMGRRPRDLLDRIAPAHPVALADVTQHSLWCNSRALDLAGISTSDRFGGGVERGDDGHPTGILHEAACAPVRQMTTRTPEELSRAVSHFTRYFASLGYTGFKEPMATEADLAAYASADAAGKLPIHMAAHIACFAPLGPEPLGLDELTQLKRQYATENLRTGFAKLFLDGVAPSFTASFLAPYVGPDYDAAGHDPNATLLIEPEALNCWVTQLDAAGFVLKMHAVGDNAVRKGLDAVEAARLANGPSGPRHELSHSAFIDEEDLPRFAQLNAVAEVSPKLWMPNAATPAQLAVLGQERMERCHPIRDLLRAGAEVIFGTDWPAAAPDANPWTGLAGMITRRDSTGRFPGTVGPDQAITLEDALPLFTVNAARALGMEGETGQLRPGAWADFIVPGMDIRKGAPDQIAACTVQETVWKGQTIHTT</sequence>
<dbReference type="GO" id="GO:0016810">
    <property type="term" value="F:hydrolase activity, acting on carbon-nitrogen (but not peptide) bonds"/>
    <property type="evidence" value="ECO:0007669"/>
    <property type="project" value="InterPro"/>
</dbReference>
<dbReference type="InterPro" id="IPR013108">
    <property type="entry name" value="Amidohydro_3"/>
</dbReference>
<dbReference type="InterPro" id="IPR032466">
    <property type="entry name" value="Metal_Hydrolase"/>
</dbReference>
<name>A0A1H8PA80_9RHOB</name>
<dbReference type="SUPFAM" id="SSF51556">
    <property type="entry name" value="Metallo-dependent hydrolases"/>
    <property type="match status" value="1"/>
</dbReference>
<organism evidence="2 3">
    <name type="scientific">Salinihabitans flavidus</name>
    <dbReference type="NCBI Taxonomy" id="569882"/>
    <lineage>
        <taxon>Bacteria</taxon>
        <taxon>Pseudomonadati</taxon>
        <taxon>Pseudomonadota</taxon>
        <taxon>Alphaproteobacteria</taxon>
        <taxon>Rhodobacterales</taxon>
        <taxon>Roseobacteraceae</taxon>
        <taxon>Salinihabitans</taxon>
    </lineage>
</organism>
<dbReference type="PANTHER" id="PTHR22642:SF2">
    <property type="entry name" value="PROTEIN LONG AFTER FAR-RED 3"/>
    <property type="match status" value="1"/>
</dbReference>
<dbReference type="Pfam" id="PF07969">
    <property type="entry name" value="Amidohydro_3"/>
    <property type="match status" value="1"/>
</dbReference>
<gene>
    <name evidence="2" type="ORF">SAMN04490248_104207</name>
</gene>
<evidence type="ECO:0000313" key="2">
    <source>
        <dbReference type="EMBL" id="SEO38850.1"/>
    </source>
</evidence>
<accession>A0A1H8PA80</accession>
<dbReference type="EMBL" id="FODS01000004">
    <property type="protein sequence ID" value="SEO38850.1"/>
    <property type="molecule type" value="Genomic_DNA"/>
</dbReference>
<dbReference type="Gene3D" id="3.10.310.70">
    <property type="match status" value="1"/>
</dbReference>
<dbReference type="InterPro" id="IPR033932">
    <property type="entry name" value="YtcJ-like"/>
</dbReference>
<evidence type="ECO:0000313" key="3">
    <source>
        <dbReference type="Proteomes" id="UP000198893"/>
    </source>
</evidence>
<dbReference type="SUPFAM" id="SSF51338">
    <property type="entry name" value="Composite domain of metallo-dependent hydrolases"/>
    <property type="match status" value="1"/>
</dbReference>
<feature type="domain" description="Amidohydrolase 3" evidence="1">
    <location>
        <begin position="56"/>
        <end position="542"/>
    </location>
</feature>
<dbReference type="InterPro" id="IPR011059">
    <property type="entry name" value="Metal-dep_hydrolase_composite"/>
</dbReference>
<protein>
    <recommendedName>
        <fullName evidence="1">Amidohydrolase 3 domain-containing protein</fullName>
    </recommendedName>
</protein>
<dbReference type="Proteomes" id="UP000198893">
    <property type="component" value="Unassembled WGS sequence"/>
</dbReference>
<dbReference type="Gene3D" id="2.30.40.10">
    <property type="entry name" value="Urease, subunit C, domain 1"/>
    <property type="match status" value="1"/>
</dbReference>
<dbReference type="CDD" id="cd01300">
    <property type="entry name" value="YtcJ_like"/>
    <property type="match status" value="1"/>
</dbReference>
<evidence type="ECO:0000259" key="1">
    <source>
        <dbReference type="Pfam" id="PF07969"/>
    </source>
</evidence>
<keyword evidence="3" id="KW-1185">Reference proteome</keyword>